<feature type="region of interest" description="Disordered" evidence="1">
    <location>
        <begin position="1"/>
        <end position="22"/>
    </location>
</feature>
<keyword evidence="2" id="KW-1133">Transmembrane helix</keyword>
<sequence>MPNTTHAGAAPADAAHAGQEEHSLGDVLDRLGTAGEREKVHLNDVLAAFKDRSSGVLITMLGLVAALPVIGAVPGISMVVSVLILAVIVHSLIGGGTLRLPGKVGRLGVDRQSFQNGLETGRRWTRPVDRLLARRLTVLTEGRLARSLLKLMTACLAVVMFPLELVPWGVTAPAIGIVAFGLALIAHDGVFALVGYLMALATLGTVLAIF</sequence>
<dbReference type="PANTHER" id="PTHR41795">
    <property type="entry name" value="EXOPOLYSACCHARIDE SYNTHESIS PROTEIN"/>
    <property type="match status" value="1"/>
</dbReference>
<accession>A0A934MGM9</accession>
<feature type="transmembrane region" description="Helical" evidence="2">
    <location>
        <begin position="79"/>
        <end position="98"/>
    </location>
</feature>
<reference evidence="3" key="1">
    <citation type="submission" date="2020-12" db="EMBL/GenBank/DDBJ databases">
        <title>Bacterial taxonomy.</title>
        <authorList>
            <person name="Pan X."/>
        </authorList>
    </citation>
    <scope>NUCLEOTIDE SEQUENCE</scope>
    <source>
        <strain evidence="3">B2012</strain>
    </source>
</reference>
<proteinExistence type="predicted"/>
<comment type="caution">
    <text evidence="3">The sequence shown here is derived from an EMBL/GenBank/DDBJ whole genome shotgun (WGS) entry which is preliminary data.</text>
</comment>
<name>A0A934MGM9_9HYPH</name>
<evidence type="ECO:0000256" key="1">
    <source>
        <dbReference type="SAM" id="MobiDB-lite"/>
    </source>
</evidence>
<keyword evidence="4" id="KW-1185">Reference proteome</keyword>
<dbReference type="PANTHER" id="PTHR41795:SF1">
    <property type="entry name" value="EXOPOLYSACCHARIDE SYNTHESIS PROTEIN"/>
    <property type="match status" value="1"/>
</dbReference>
<evidence type="ECO:0000313" key="4">
    <source>
        <dbReference type="Proteomes" id="UP000609531"/>
    </source>
</evidence>
<feature type="compositionally biased region" description="Low complexity" evidence="1">
    <location>
        <begin position="1"/>
        <end position="17"/>
    </location>
</feature>
<evidence type="ECO:0000256" key="2">
    <source>
        <dbReference type="SAM" id="Phobius"/>
    </source>
</evidence>
<dbReference type="PIRSF" id="PIRSF033239">
    <property type="entry name" value="ExoD"/>
    <property type="match status" value="1"/>
</dbReference>
<organism evidence="3 4">
    <name type="scientific">Acuticoccus mangrovi</name>
    <dbReference type="NCBI Taxonomy" id="2796142"/>
    <lineage>
        <taxon>Bacteria</taxon>
        <taxon>Pseudomonadati</taxon>
        <taxon>Pseudomonadota</taxon>
        <taxon>Alphaproteobacteria</taxon>
        <taxon>Hyphomicrobiales</taxon>
        <taxon>Amorphaceae</taxon>
        <taxon>Acuticoccus</taxon>
    </lineage>
</organism>
<keyword evidence="2" id="KW-0472">Membrane</keyword>
<feature type="transmembrane region" description="Helical" evidence="2">
    <location>
        <begin position="190"/>
        <end position="209"/>
    </location>
</feature>
<dbReference type="AlphaFoldDB" id="A0A934MGM9"/>
<gene>
    <name evidence="3" type="ORF">JCR33_10305</name>
</gene>
<keyword evidence="2" id="KW-0812">Transmembrane</keyword>
<dbReference type="Proteomes" id="UP000609531">
    <property type="component" value="Unassembled WGS sequence"/>
</dbReference>
<protein>
    <submittedName>
        <fullName evidence="3">Exopolysaccharide biosynthesis protein</fullName>
    </submittedName>
</protein>
<feature type="transmembrane region" description="Helical" evidence="2">
    <location>
        <begin position="55"/>
        <end position="73"/>
    </location>
</feature>
<evidence type="ECO:0000313" key="3">
    <source>
        <dbReference type="EMBL" id="MBJ3776080.1"/>
    </source>
</evidence>
<dbReference type="EMBL" id="JAEKJA010000007">
    <property type="protein sequence ID" value="MBJ3776080.1"/>
    <property type="molecule type" value="Genomic_DNA"/>
</dbReference>
<dbReference type="RefSeq" id="WP_198881964.1">
    <property type="nucleotide sequence ID" value="NZ_JAEKJA010000007.1"/>
</dbReference>
<dbReference type="Pfam" id="PF06055">
    <property type="entry name" value="ExoD"/>
    <property type="match status" value="1"/>
</dbReference>
<dbReference type="InterPro" id="IPR010331">
    <property type="entry name" value="ExoD"/>
</dbReference>
<feature type="transmembrane region" description="Helical" evidence="2">
    <location>
        <begin position="151"/>
        <end position="184"/>
    </location>
</feature>